<accession>A0A951PQP5</accession>
<reference evidence="2" key="2">
    <citation type="journal article" date="2022" name="Microbiol. Resour. Announc.">
        <title>Metagenome Sequencing to Explore Phylogenomics of Terrestrial Cyanobacteria.</title>
        <authorList>
            <person name="Ward R.D."/>
            <person name="Stajich J.E."/>
            <person name="Johansen J.R."/>
            <person name="Huntemann M."/>
            <person name="Clum A."/>
            <person name="Foster B."/>
            <person name="Foster B."/>
            <person name="Roux S."/>
            <person name="Palaniappan K."/>
            <person name="Varghese N."/>
            <person name="Mukherjee S."/>
            <person name="Reddy T.B.K."/>
            <person name="Daum C."/>
            <person name="Copeland A."/>
            <person name="Chen I.A."/>
            <person name="Ivanova N.N."/>
            <person name="Kyrpides N.C."/>
            <person name="Shapiro N."/>
            <person name="Eloe-Fadrosh E.A."/>
            <person name="Pietrasiak N."/>
        </authorList>
    </citation>
    <scope>NUCLEOTIDE SEQUENCE</scope>
    <source>
        <strain evidence="2">CPER-KK1</strain>
    </source>
</reference>
<proteinExistence type="predicted"/>
<dbReference type="Proteomes" id="UP000753908">
    <property type="component" value="Unassembled WGS sequence"/>
</dbReference>
<evidence type="ECO:0000313" key="3">
    <source>
        <dbReference type="Proteomes" id="UP000753908"/>
    </source>
</evidence>
<organism evidence="2 3">
    <name type="scientific">Symplocastrum torsivum CPER-KK1</name>
    <dbReference type="NCBI Taxonomy" id="450513"/>
    <lineage>
        <taxon>Bacteria</taxon>
        <taxon>Bacillati</taxon>
        <taxon>Cyanobacteriota</taxon>
        <taxon>Cyanophyceae</taxon>
        <taxon>Oscillatoriophycideae</taxon>
        <taxon>Oscillatoriales</taxon>
        <taxon>Microcoleaceae</taxon>
        <taxon>Symplocastrum</taxon>
    </lineage>
</organism>
<feature type="region of interest" description="Disordered" evidence="1">
    <location>
        <begin position="93"/>
        <end position="112"/>
    </location>
</feature>
<evidence type="ECO:0000256" key="1">
    <source>
        <dbReference type="SAM" id="MobiDB-lite"/>
    </source>
</evidence>
<dbReference type="AlphaFoldDB" id="A0A951PQP5"/>
<reference evidence="2" key="1">
    <citation type="submission" date="2021-05" db="EMBL/GenBank/DDBJ databases">
        <authorList>
            <person name="Pietrasiak N."/>
            <person name="Ward R."/>
            <person name="Stajich J.E."/>
            <person name="Kurbessoian T."/>
        </authorList>
    </citation>
    <scope>NUCLEOTIDE SEQUENCE</scope>
    <source>
        <strain evidence="2">CPER-KK1</strain>
    </source>
</reference>
<sequence length="222" mass="23857">MNKYQQIGFNAGLVRRMLGFGSLMIGLPAIPLAASAVPVSTLDKVNPCPGIYYEEPFNSRNIVPQGCTQNAATQHVQTGVVSERPVMRDQGVFTEPLTPAPPPTSVTQPPLPEERSEPIAAIMPMNGLVSVKLKNNTNAPISYEAVGHTEGRFLAGGEEIVLQGLPTPVTVTMVRQDEGLLDVVPISTSEAGMLEVLLDEAMNLDDNQGVLRIQRDGQVFLN</sequence>
<evidence type="ECO:0000313" key="2">
    <source>
        <dbReference type="EMBL" id="MBW4548152.1"/>
    </source>
</evidence>
<name>A0A951PQP5_9CYAN</name>
<protein>
    <submittedName>
        <fullName evidence="2">Uncharacterized protein</fullName>
    </submittedName>
</protein>
<comment type="caution">
    <text evidence="2">The sequence shown here is derived from an EMBL/GenBank/DDBJ whole genome shotgun (WGS) entry which is preliminary data.</text>
</comment>
<dbReference type="EMBL" id="JAHHIF010000055">
    <property type="protein sequence ID" value="MBW4548152.1"/>
    <property type="molecule type" value="Genomic_DNA"/>
</dbReference>
<gene>
    <name evidence="2" type="ORF">KME25_27475</name>
</gene>